<evidence type="ECO:0000256" key="2">
    <source>
        <dbReference type="ARBA" id="ARBA00022840"/>
    </source>
</evidence>
<evidence type="ECO:0000313" key="5">
    <source>
        <dbReference type="Proteomes" id="UP000836841"/>
    </source>
</evidence>
<dbReference type="InterPro" id="IPR011009">
    <property type="entry name" value="Kinase-like_dom_sf"/>
</dbReference>
<dbReference type="EMBL" id="CAJVSB020000230">
    <property type="protein sequence ID" value="CAH2042933.1"/>
    <property type="molecule type" value="Genomic_DNA"/>
</dbReference>
<accession>A0AAU9RLA9</accession>
<proteinExistence type="predicted"/>
<dbReference type="Gene3D" id="1.10.510.10">
    <property type="entry name" value="Transferase(Phosphotransferase) domain 1"/>
    <property type="match status" value="1"/>
</dbReference>
<feature type="compositionally biased region" description="Low complexity" evidence="3">
    <location>
        <begin position="93"/>
        <end position="115"/>
    </location>
</feature>
<dbReference type="AlphaFoldDB" id="A0AAU9RLA9"/>
<sequence length="179" mass="20230">MEESKIRMVEWVWELYGRRKLLEAVDPRLCEQFEEQEMERLMVGGLWCAHPDHHLRPSIKQAIQVLNFEAPLPNLPAKMPASPYLSPPDAPESSQGQTQSSSYTYNTNSSAASSPSTSLLYRKTISCNENQKKPNSHAELLLCLNSMCIGYKIRTVLSDHKKFYFSSSSSASLLCIKTT</sequence>
<keyword evidence="5" id="KW-1185">Reference proteome</keyword>
<feature type="region of interest" description="Disordered" evidence="3">
    <location>
        <begin position="79"/>
        <end position="115"/>
    </location>
</feature>
<organism evidence="4 5">
    <name type="scientific">Thlaspi arvense</name>
    <name type="common">Field penny-cress</name>
    <dbReference type="NCBI Taxonomy" id="13288"/>
    <lineage>
        <taxon>Eukaryota</taxon>
        <taxon>Viridiplantae</taxon>
        <taxon>Streptophyta</taxon>
        <taxon>Embryophyta</taxon>
        <taxon>Tracheophyta</taxon>
        <taxon>Spermatophyta</taxon>
        <taxon>Magnoliopsida</taxon>
        <taxon>eudicotyledons</taxon>
        <taxon>Gunneridae</taxon>
        <taxon>Pentapetalae</taxon>
        <taxon>rosids</taxon>
        <taxon>malvids</taxon>
        <taxon>Brassicales</taxon>
        <taxon>Brassicaceae</taxon>
        <taxon>Thlaspideae</taxon>
        <taxon>Thlaspi</taxon>
    </lineage>
</organism>
<dbReference type="SUPFAM" id="SSF56112">
    <property type="entry name" value="Protein kinase-like (PK-like)"/>
    <property type="match status" value="1"/>
</dbReference>
<comment type="caution">
    <text evidence="4">The sequence shown here is derived from an EMBL/GenBank/DDBJ whole genome shotgun (WGS) entry which is preliminary data.</text>
</comment>
<evidence type="ECO:0000256" key="1">
    <source>
        <dbReference type="ARBA" id="ARBA00022741"/>
    </source>
</evidence>
<gene>
    <name evidence="4" type="ORF">TAV2_LOCUS4905</name>
</gene>
<reference evidence="4 5" key="1">
    <citation type="submission" date="2022-03" db="EMBL/GenBank/DDBJ databases">
        <authorList>
            <person name="Nunn A."/>
            <person name="Chopra R."/>
            <person name="Nunn A."/>
            <person name="Contreras Garrido A."/>
        </authorList>
    </citation>
    <scope>NUCLEOTIDE SEQUENCE [LARGE SCALE GENOMIC DNA]</scope>
</reference>
<evidence type="ECO:0000313" key="4">
    <source>
        <dbReference type="EMBL" id="CAH2042933.1"/>
    </source>
</evidence>
<keyword evidence="1" id="KW-0547">Nucleotide-binding</keyword>
<dbReference type="GO" id="GO:0005524">
    <property type="term" value="F:ATP binding"/>
    <property type="evidence" value="ECO:0007669"/>
    <property type="project" value="UniProtKB-KW"/>
</dbReference>
<evidence type="ECO:0000256" key="3">
    <source>
        <dbReference type="SAM" id="MobiDB-lite"/>
    </source>
</evidence>
<dbReference type="Proteomes" id="UP000836841">
    <property type="component" value="Unassembled WGS sequence"/>
</dbReference>
<protein>
    <submittedName>
        <fullName evidence="4">Uncharacterized protein</fullName>
    </submittedName>
</protein>
<dbReference type="PANTHER" id="PTHR27007">
    <property type="match status" value="1"/>
</dbReference>
<keyword evidence="2" id="KW-0067">ATP-binding</keyword>
<dbReference type="InterPro" id="IPR050528">
    <property type="entry name" value="L-type_Lectin-RKs"/>
</dbReference>
<name>A0AAU9RLA9_THLAR</name>